<dbReference type="HOGENOM" id="CLU_3200414_0_0_6"/>
<sequence>MPDQSFMHPFAIIDAQDGRKVLGFEGLDLPGMFIGAASAGQFSIS</sequence>
<dbReference type="STRING" id="1445510.YC6258_02982"/>
<proteinExistence type="predicted"/>
<dbReference type="KEGG" id="gsn:YC6258_02982"/>
<evidence type="ECO:0000313" key="2">
    <source>
        <dbReference type="Proteomes" id="UP000032266"/>
    </source>
</evidence>
<name>A0A0C5V6D4_9GAMM</name>
<dbReference type="Proteomes" id="UP000032266">
    <property type="component" value="Chromosome"/>
</dbReference>
<dbReference type="EMBL" id="CP007142">
    <property type="protein sequence ID" value="AJQ95020.1"/>
    <property type="molecule type" value="Genomic_DNA"/>
</dbReference>
<accession>A0A0C5V6D4</accession>
<dbReference type="AlphaFoldDB" id="A0A0C5V6D4"/>
<keyword evidence="2" id="KW-1185">Reference proteome</keyword>
<protein>
    <submittedName>
        <fullName evidence="1">Uncharacterized protein</fullName>
    </submittedName>
</protein>
<organism evidence="1 2">
    <name type="scientific">Gynuella sunshinyii YC6258</name>
    <dbReference type="NCBI Taxonomy" id="1445510"/>
    <lineage>
        <taxon>Bacteria</taxon>
        <taxon>Pseudomonadati</taxon>
        <taxon>Pseudomonadota</taxon>
        <taxon>Gammaproteobacteria</taxon>
        <taxon>Oceanospirillales</taxon>
        <taxon>Saccharospirillaceae</taxon>
        <taxon>Gynuella</taxon>
    </lineage>
</organism>
<gene>
    <name evidence="1" type="ORF">YC6258_02982</name>
</gene>
<reference evidence="1 2" key="1">
    <citation type="submission" date="2014-01" db="EMBL/GenBank/DDBJ databases">
        <title>Full genme sequencing of cellulolytic bacterium Gynuella sunshinyii YC6258T gen. nov., sp. nov.</title>
        <authorList>
            <person name="Khan H."/>
            <person name="Chung E.J."/>
            <person name="Chung Y.R."/>
        </authorList>
    </citation>
    <scope>NUCLEOTIDE SEQUENCE [LARGE SCALE GENOMIC DNA]</scope>
    <source>
        <strain evidence="1 2">YC6258</strain>
    </source>
</reference>
<evidence type="ECO:0000313" key="1">
    <source>
        <dbReference type="EMBL" id="AJQ95020.1"/>
    </source>
</evidence>